<evidence type="ECO:0000313" key="2">
    <source>
        <dbReference type="EMBL" id="KAK5802652.1"/>
    </source>
</evidence>
<keyword evidence="3" id="KW-1185">Reference proteome</keyword>
<sequence length="267" mass="31296">MQGEISQMDGKIYARLETRLQGFKDDFKGEIRSKLQTLRSELHGLLEQYFDSFIVPSNVATQDRGKGVMGSRPPPPEFPQKCPTNTFQASVMMTLPNSSIQEKVVRWGCPHFDGTRFRDWWSKLEQYFKVEGIPVGDNVRIVMLNLDGKVLEWHYFYAQKHRGLQALDWTTYAISLKERFSSSLFPKPMSELVNLKQHGSIEQYHEEFREEKRKQGIRPLNNYRLRKGRKVFSQGTKSSEREKKRQGETTKELIDSKELRKREGEQE</sequence>
<evidence type="ECO:0008006" key="4">
    <source>
        <dbReference type="Google" id="ProtNLM"/>
    </source>
</evidence>
<organism evidence="2 3">
    <name type="scientific">Gossypium arboreum</name>
    <name type="common">Tree cotton</name>
    <name type="synonym">Gossypium nanking</name>
    <dbReference type="NCBI Taxonomy" id="29729"/>
    <lineage>
        <taxon>Eukaryota</taxon>
        <taxon>Viridiplantae</taxon>
        <taxon>Streptophyta</taxon>
        <taxon>Embryophyta</taxon>
        <taxon>Tracheophyta</taxon>
        <taxon>Spermatophyta</taxon>
        <taxon>Magnoliopsida</taxon>
        <taxon>eudicotyledons</taxon>
        <taxon>Gunneridae</taxon>
        <taxon>Pentapetalae</taxon>
        <taxon>rosids</taxon>
        <taxon>malvids</taxon>
        <taxon>Malvales</taxon>
        <taxon>Malvaceae</taxon>
        <taxon>Malvoideae</taxon>
        <taxon>Gossypium</taxon>
    </lineage>
</organism>
<dbReference type="Proteomes" id="UP001358586">
    <property type="component" value="Chromosome 9"/>
</dbReference>
<evidence type="ECO:0000313" key="3">
    <source>
        <dbReference type="Proteomes" id="UP001358586"/>
    </source>
</evidence>
<feature type="compositionally biased region" description="Basic and acidic residues" evidence="1">
    <location>
        <begin position="238"/>
        <end position="267"/>
    </location>
</feature>
<dbReference type="EMBL" id="JARKNE010000009">
    <property type="protein sequence ID" value="KAK5802652.1"/>
    <property type="molecule type" value="Genomic_DNA"/>
</dbReference>
<evidence type="ECO:0000256" key="1">
    <source>
        <dbReference type="SAM" id="MobiDB-lite"/>
    </source>
</evidence>
<gene>
    <name evidence="2" type="ORF">PVK06_030264</name>
</gene>
<protein>
    <recommendedName>
        <fullName evidence="4">Retrotransposon gag domain-containing protein</fullName>
    </recommendedName>
</protein>
<accession>A0ABR0NMU0</accession>
<name>A0ABR0NMU0_GOSAR</name>
<reference evidence="2 3" key="1">
    <citation type="submission" date="2023-03" db="EMBL/GenBank/DDBJ databases">
        <title>WGS of Gossypium arboreum.</title>
        <authorList>
            <person name="Yu D."/>
        </authorList>
    </citation>
    <scope>NUCLEOTIDE SEQUENCE [LARGE SCALE GENOMIC DNA]</scope>
    <source>
        <tissue evidence="2">Leaf</tissue>
    </source>
</reference>
<proteinExistence type="predicted"/>
<feature type="region of interest" description="Disordered" evidence="1">
    <location>
        <begin position="228"/>
        <end position="267"/>
    </location>
</feature>
<comment type="caution">
    <text evidence="2">The sequence shown here is derived from an EMBL/GenBank/DDBJ whole genome shotgun (WGS) entry which is preliminary data.</text>
</comment>